<dbReference type="EMBL" id="LQRD01000017">
    <property type="protein sequence ID" value="KXT70897.1"/>
    <property type="molecule type" value="Genomic_DNA"/>
</dbReference>
<evidence type="ECO:0000256" key="1">
    <source>
        <dbReference type="SAM" id="Phobius"/>
    </source>
</evidence>
<keyword evidence="1" id="KW-0472">Membrane</keyword>
<sequence length="74" mass="8330">MLTIGTVLFQKQITKPLVYGVREVLISLIKNSFGAVGPLIFSVTFFKVQLSLSTWFLVFLLKERIIGIKLASTR</sequence>
<keyword evidence="1" id="KW-1133">Transmembrane helix</keyword>
<protein>
    <submittedName>
        <fullName evidence="2">Uncharacterized protein</fullName>
    </submittedName>
</protein>
<accession>A0A139N502</accession>
<reference evidence="2 3" key="1">
    <citation type="submission" date="2016-01" db="EMBL/GenBank/DDBJ databases">
        <title>Highly variable Streptococcus oralis are common among viridans streptococci isolated from primates.</title>
        <authorList>
            <person name="Denapaite D."/>
            <person name="Rieger M."/>
            <person name="Koendgen S."/>
            <person name="Brueckner R."/>
            <person name="Ochigava I."/>
            <person name="Kappeler P."/>
            <person name="Maetz-Rensing K."/>
            <person name="Leendertz F."/>
            <person name="Hakenbeck R."/>
        </authorList>
    </citation>
    <scope>NUCLEOTIDE SEQUENCE [LARGE SCALE GENOMIC DNA]</scope>
    <source>
        <strain evidence="2 3">DD08</strain>
    </source>
</reference>
<organism evidence="2 3">
    <name type="scientific">Streptococcus cristatus</name>
    <dbReference type="NCBI Taxonomy" id="45634"/>
    <lineage>
        <taxon>Bacteria</taxon>
        <taxon>Bacillati</taxon>
        <taxon>Bacillota</taxon>
        <taxon>Bacilli</taxon>
        <taxon>Lactobacillales</taxon>
        <taxon>Streptococcaceae</taxon>
        <taxon>Streptococcus</taxon>
    </lineage>
</organism>
<evidence type="ECO:0000313" key="2">
    <source>
        <dbReference type="EMBL" id="KXT70897.1"/>
    </source>
</evidence>
<dbReference type="Proteomes" id="UP000070377">
    <property type="component" value="Unassembled WGS sequence"/>
</dbReference>
<feature type="transmembrane region" description="Helical" evidence="1">
    <location>
        <begin position="39"/>
        <end position="61"/>
    </location>
</feature>
<evidence type="ECO:0000313" key="3">
    <source>
        <dbReference type="Proteomes" id="UP000070377"/>
    </source>
</evidence>
<name>A0A139N502_STRCR</name>
<keyword evidence="1" id="KW-0812">Transmembrane</keyword>
<dbReference type="STRING" id="45634.SCRDD08_00331"/>
<dbReference type="AlphaFoldDB" id="A0A139N502"/>
<gene>
    <name evidence="2" type="ORF">SCRDD08_00331</name>
</gene>
<comment type="caution">
    <text evidence="2">The sequence shown here is derived from an EMBL/GenBank/DDBJ whole genome shotgun (WGS) entry which is preliminary data.</text>
</comment>
<proteinExistence type="predicted"/>